<sequence>MDYVDILYNVNEIIVDLGLEKSYKEFSCNLNNYLLNKYGEYYLGLQLYQSNEKQNYFYVVASYDNDFGLDWVIKDIQKDISNTYDYKWGSTVKRISLFSFTTTTRFLPPLY</sequence>
<gene>
    <name evidence="1" type="ORF">JW646_13395</name>
</gene>
<keyword evidence="2" id="KW-1185">Reference proteome</keyword>
<dbReference type="EMBL" id="CP081135">
    <property type="protein sequence ID" value="UEL46629.1"/>
    <property type="molecule type" value="Genomic_DNA"/>
</dbReference>
<reference evidence="1 2" key="1">
    <citation type="journal article" date="2023" name="Int. J. Syst. Evol. Microbiol.">
        <title>Terrisporobacter hibernicus sp. nov., isolated from bovine faeces in Northern Ireland.</title>
        <authorList>
            <person name="Mitchell M."/>
            <person name="Nguyen S.V."/>
            <person name="Connor M."/>
            <person name="Fairley D.J."/>
            <person name="Donoghue O."/>
            <person name="Marshall H."/>
            <person name="Koolman L."/>
            <person name="McMullan G."/>
            <person name="Schaffer K.E."/>
            <person name="McGrath J.W."/>
            <person name="Fanning S."/>
        </authorList>
    </citation>
    <scope>NUCLEOTIDE SEQUENCE [LARGE SCALE GENOMIC DNA]</scope>
    <source>
        <strain evidence="1 2">MCA3</strain>
    </source>
</reference>
<dbReference type="RefSeq" id="WP_074914935.1">
    <property type="nucleotide sequence ID" value="NZ_CP081135.1"/>
</dbReference>
<proteinExistence type="predicted"/>
<evidence type="ECO:0000313" key="1">
    <source>
        <dbReference type="EMBL" id="UEL46629.1"/>
    </source>
</evidence>
<evidence type="ECO:0000313" key="2">
    <source>
        <dbReference type="Proteomes" id="UP001198983"/>
    </source>
</evidence>
<dbReference type="KEGG" id="tem:JW646_13395"/>
<organism evidence="1 2">
    <name type="scientific">Terrisporobacter hibernicus</name>
    <dbReference type="NCBI Taxonomy" id="2813371"/>
    <lineage>
        <taxon>Bacteria</taxon>
        <taxon>Bacillati</taxon>
        <taxon>Bacillota</taxon>
        <taxon>Clostridia</taxon>
        <taxon>Peptostreptococcales</taxon>
        <taxon>Peptostreptococcaceae</taxon>
        <taxon>Terrisporobacter</taxon>
    </lineage>
</organism>
<name>A0AAX2ZBM4_9FIRM</name>
<dbReference type="AlphaFoldDB" id="A0AAX2ZBM4"/>
<protein>
    <submittedName>
        <fullName evidence="1">Uncharacterized protein</fullName>
    </submittedName>
</protein>
<accession>A0AAX2ZBM4</accession>
<dbReference type="Proteomes" id="UP001198983">
    <property type="component" value="Chromosome"/>
</dbReference>